<keyword evidence="2" id="KW-1185">Reference proteome</keyword>
<evidence type="ECO:0000313" key="2">
    <source>
        <dbReference type="Proteomes" id="UP000250321"/>
    </source>
</evidence>
<organism evidence="1 2">
    <name type="scientific">Prunus yedoensis var. nudiflora</name>
    <dbReference type="NCBI Taxonomy" id="2094558"/>
    <lineage>
        <taxon>Eukaryota</taxon>
        <taxon>Viridiplantae</taxon>
        <taxon>Streptophyta</taxon>
        <taxon>Embryophyta</taxon>
        <taxon>Tracheophyta</taxon>
        <taxon>Spermatophyta</taxon>
        <taxon>Magnoliopsida</taxon>
        <taxon>eudicotyledons</taxon>
        <taxon>Gunneridae</taxon>
        <taxon>Pentapetalae</taxon>
        <taxon>rosids</taxon>
        <taxon>fabids</taxon>
        <taxon>Rosales</taxon>
        <taxon>Rosaceae</taxon>
        <taxon>Amygdaloideae</taxon>
        <taxon>Amygdaleae</taxon>
        <taxon>Prunus</taxon>
    </lineage>
</organism>
<accession>A0A314UI96</accession>
<dbReference type="Proteomes" id="UP000250321">
    <property type="component" value="Unassembled WGS sequence"/>
</dbReference>
<dbReference type="AlphaFoldDB" id="A0A314UI96"/>
<dbReference type="EMBL" id="PJQY01003488">
    <property type="protein sequence ID" value="PQM37080.1"/>
    <property type="molecule type" value="Genomic_DNA"/>
</dbReference>
<dbReference type="STRING" id="2094558.A0A314UI96"/>
<name>A0A314UI96_PRUYE</name>
<reference evidence="1 2" key="1">
    <citation type="submission" date="2018-02" db="EMBL/GenBank/DDBJ databases">
        <title>Draft genome of wild Prunus yedoensis var. nudiflora.</title>
        <authorList>
            <person name="Baek S."/>
            <person name="Kim J.-H."/>
            <person name="Choi K."/>
            <person name="Kim G.-B."/>
            <person name="Cho A."/>
            <person name="Jang H."/>
            <person name="Shin C.-H."/>
            <person name="Yu H.-J."/>
            <person name="Mun J.-H."/>
        </authorList>
    </citation>
    <scope>NUCLEOTIDE SEQUENCE [LARGE SCALE GENOMIC DNA]</scope>
    <source>
        <strain evidence="2">cv. Jeju island</strain>
        <tissue evidence="1">Leaf</tissue>
    </source>
</reference>
<proteinExistence type="predicted"/>
<protein>
    <submittedName>
        <fullName evidence="1">Disease resistance protein RPP4-like</fullName>
    </submittedName>
</protein>
<dbReference type="OrthoDB" id="851579at2759"/>
<comment type="caution">
    <text evidence="1">The sequence shown here is derived from an EMBL/GenBank/DDBJ whole genome shotgun (WGS) entry which is preliminary data.</text>
</comment>
<gene>
    <name evidence="1" type="ORF">Pyn_28057</name>
</gene>
<sequence length="94" mass="10198">MGYINLSRCPKLVTLPNKLISEVLSSAESLPLEVRTNANSPHDGDFVRPGVMQLSRSFGVTIVGKGLRIKSIGAHLAPISVDVDQKIIKRVSFL</sequence>
<evidence type="ECO:0000313" key="1">
    <source>
        <dbReference type="EMBL" id="PQM37080.1"/>
    </source>
</evidence>